<protein>
    <submittedName>
        <fullName evidence="1">Uncharacterized protein</fullName>
    </submittedName>
</protein>
<evidence type="ECO:0000313" key="3">
    <source>
        <dbReference type="Proteomes" id="UP001168146"/>
    </source>
</evidence>
<comment type="caution">
    <text evidence="1">The sequence shown here is derived from an EMBL/GenBank/DDBJ whole genome shotgun (WGS) entry which is preliminary data.</text>
</comment>
<reference evidence="1" key="1">
    <citation type="submission" date="2021-12" db="EMBL/GenBank/DDBJ databases">
        <title>Black yeast isolated from Biological Soil Crust.</title>
        <authorList>
            <person name="Kurbessoian T."/>
        </authorList>
    </citation>
    <scope>NUCLEOTIDE SEQUENCE</scope>
    <source>
        <strain evidence="1">CCFEE 5208</strain>
    </source>
</reference>
<reference evidence="2" key="2">
    <citation type="submission" date="2023-06" db="EMBL/GenBank/DDBJ databases">
        <title>Black Yeasts Isolated from many extreme environments.</title>
        <authorList>
            <person name="Coleine C."/>
            <person name="Stajich J.E."/>
            <person name="Selbmann L."/>
        </authorList>
    </citation>
    <scope>NUCLEOTIDE SEQUENCE</scope>
    <source>
        <strain evidence="2">CCFEE 5200</strain>
    </source>
</reference>
<keyword evidence="4" id="KW-1185">Reference proteome</keyword>
<gene>
    <name evidence="1" type="ORF">LTR82_005198</name>
    <name evidence="2" type="ORF">LTR91_002023</name>
</gene>
<sequence>MSLAVARHPPALRDCNVTIKGWGSGAGHVVYGGAPGSCGDLNQAGESVGNTAYVKQIQPNLRLLEFSLGTDTATAAPAPKQHHLTSSSEPKTSPHILHLTLATLGYRRYAAMDRDEAIMIAYRNGFDEAKAFYMNDQFEEAVEVAESILYDNELPRFHRIKFFLLIAACLADRSEADDIIERADSEWSMARWYVATRELRSEIDAVKKHFAEERAAAFAREEREWEEQELAREMEGVEDDDGEVGEEGEVVEKGEQIVPGAMVIESYDQVRYDQQEHGDVTEQKSIASTGTEALHHHPHRPGSVRVEEQASRGSFLPSSLATVLPFRSRKFVLKVKVEASPPTDK</sequence>
<evidence type="ECO:0000313" key="2">
    <source>
        <dbReference type="EMBL" id="KAK1011552.1"/>
    </source>
</evidence>
<dbReference type="AlphaFoldDB" id="A0AAN6JBT2"/>
<dbReference type="Proteomes" id="UP001168146">
    <property type="component" value="Unassembled WGS sequence"/>
</dbReference>
<evidence type="ECO:0000313" key="4">
    <source>
        <dbReference type="Proteomes" id="UP001175353"/>
    </source>
</evidence>
<accession>A0AAN6JBT2</accession>
<dbReference type="EMBL" id="JAUJLE010000009">
    <property type="protein sequence ID" value="KAK1011552.1"/>
    <property type="molecule type" value="Genomic_DNA"/>
</dbReference>
<proteinExistence type="predicted"/>
<evidence type="ECO:0000313" key="1">
    <source>
        <dbReference type="EMBL" id="KAK0324077.1"/>
    </source>
</evidence>
<dbReference type="Proteomes" id="UP001175353">
    <property type="component" value="Unassembled WGS sequence"/>
</dbReference>
<organism evidence="1 3">
    <name type="scientific">Friedmanniomyces endolithicus</name>
    <dbReference type="NCBI Taxonomy" id="329885"/>
    <lineage>
        <taxon>Eukaryota</taxon>
        <taxon>Fungi</taxon>
        <taxon>Dikarya</taxon>
        <taxon>Ascomycota</taxon>
        <taxon>Pezizomycotina</taxon>
        <taxon>Dothideomycetes</taxon>
        <taxon>Dothideomycetidae</taxon>
        <taxon>Mycosphaerellales</taxon>
        <taxon>Teratosphaeriaceae</taxon>
        <taxon>Friedmanniomyces</taxon>
    </lineage>
</organism>
<name>A0AAN6JBT2_9PEZI</name>
<dbReference type="EMBL" id="JASUXU010000011">
    <property type="protein sequence ID" value="KAK0324077.1"/>
    <property type="molecule type" value="Genomic_DNA"/>
</dbReference>